<dbReference type="PANTHER" id="PTHR45364:SF13">
    <property type="entry name" value="HISTONE DEACETYLASE"/>
    <property type="match status" value="1"/>
</dbReference>
<comment type="similarity">
    <text evidence="2">Belongs to the histone deacetylase family. HD type 2 subfamily.</text>
</comment>
<gene>
    <name evidence="12" type="primary">HDAC4_3</name>
    <name evidence="12" type="ORF">XENORESO_011353</name>
</gene>
<dbReference type="EC" id="3.5.1.98" evidence="3"/>
<sequence>DLVQMLGVYSANISVICLVDVSTAALPSQVPSVTSAILPMDLRVVDHPHHHHQQPPFGLVSQPHPTPSPSTACPASFEPGNGPVIGRQDQHPQQELVALKHKQELQRQLLIAEFHRQHEQLSRQHEAQLQEHIKHQQDLLALKHQQELLEHHRKMEQQRHEQLEKQQREQKLQQLKNKERGQESAVASTEVKMRLQEFVLNKKKALAQRSLNHCLPSDPRYWYGKTQHSSLDQSSPPQTTLSAYTHPMLGAFDSKDDFPLRKTVTLLYKPRSVSKMVLDHPGALKGVGKQSLMLFWTHRLCPSARTKASQAAAVQLSVFTTGGQTLWPTC</sequence>
<dbReference type="Pfam" id="PF12203">
    <property type="entry name" value="HDAC4_Gln"/>
    <property type="match status" value="1"/>
</dbReference>
<evidence type="ECO:0000256" key="4">
    <source>
        <dbReference type="ARBA" id="ARBA00022491"/>
    </source>
</evidence>
<dbReference type="PANTHER" id="PTHR45364">
    <property type="entry name" value="HISTONE DEACETYLASE 9-RELATED"/>
    <property type="match status" value="1"/>
</dbReference>
<reference evidence="12 13" key="1">
    <citation type="submission" date="2021-06" db="EMBL/GenBank/DDBJ databases">
        <authorList>
            <person name="Palmer J.M."/>
        </authorList>
    </citation>
    <scope>NUCLEOTIDE SEQUENCE [LARGE SCALE GENOMIC DNA]</scope>
    <source>
        <strain evidence="12 13">XR_2019</strain>
        <tissue evidence="12">Muscle</tissue>
    </source>
</reference>
<accession>A0ABV0WU43</accession>
<evidence type="ECO:0000256" key="6">
    <source>
        <dbReference type="ARBA" id="ARBA00022853"/>
    </source>
</evidence>
<dbReference type="Gene3D" id="6.10.250.1550">
    <property type="match status" value="1"/>
</dbReference>
<feature type="region of interest" description="Disordered" evidence="10">
    <location>
        <begin position="153"/>
        <end position="187"/>
    </location>
</feature>
<feature type="region of interest" description="Disordered" evidence="10">
    <location>
        <begin position="48"/>
        <end position="73"/>
    </location>
</feature>
<protein>
    <recommendedName>
        <fullName evidence="3">histone deacetylase</fullName>
        <ecNumber evidence="3">3.5.1.98</ecNumber>
    </recommendedName>
</protein>
<organism evidence="12 13">
    <name type="scientific">Xenotaenia resolanae</name>
    <dbReference type="NCBI Taxonomy" id="208358"/>
    <lineage>
        <taxon>Eukaryota</taxon>
        <taxon>Metazoa</taxon>
        <taxon>Chordata</taxon>
        <taxon>Craniata</taxon>
        <taxon>Vertebrata</taxon>
        <taxon>Euteleostomi</taxon>
        <taxon>Actinopterygii</taxon>
        <taxon>Neopterygii</taxon>
        <taxon>Teleostei</taxon>
        <taxon>Neoteleostei</taxon>
        <taxon>Acanthomorphata</taxon>
        <taxon>Ovalentaria</taxon>
        <taxon>Atherinomorphae</taxon>
        <taxon>Cyprinodontiformes</taxon>
        <taxon>Goodeidae</taxon>
        <taxon>Xenotaenia</taxon>
    </lineage>
</organism>
<evidence type="ECO:0000313" key="12">
    <source>
        <dbReference type="EMBL" id="MEQ2271927.1"/>
    </source>
</evidence>
<comment type="subcellular location">
    <subcellularLocation>
        <location evidence="1">Nucleus</location>
    </subcellularLocation>
</comment>
<feature type="non-terminal residue" evidence="12">
    <location>
        <position position="1"/>
    </location>
</feature>
<evidence type="ECO:0000256" key="10">
    <source>
        <dbReference type="SAM" id="MobiDB-lite"/>
    </source>
</evidence>
<dbReference type="EMBL" id="JAHRIM010063557">
    <property type="protein sequence ID" value="MEQ2271927.1"/>
    <property type="molecule type" value="Genomic_DNA"/>
</dbReference>
<evidence type="ECO:0000256" key="5">
    <source>
        <dbReference type="ARBA" id="ARBA00022801"/>
    </source>
</evidence>
<evidence type="ECO:0000313" key="13">
    <source>
        <dbReference type="Proteomes" id="UP001444071"/>
    </source>
</evidence>
<evidence type="ECO:0000259" key="11">
    <source>
        <dbReference type="Pfam" id="PF12203"/>
    </source>
</evidence>
<evidence type="ECO:0000256" key="2">
    <source>
        <dbReference type="ARBA" id="ARBA00007738"/>
    </source>
</evidence>
<feature type="compositionally biased region" description="Basic and acidic residues" evidence="10">
    <location>
        <begin position="153"/>
        <end position="182"/>
    </location>
</feature>
<comment type="caution">
    <text evidence="12">The sequence shown here is derived from an EMBL/GenBank/DDBJ whole genome shotgun (WGS) entry which is preliminary data.</text>
</comment>
<dbReference type="CDD" id="cd10162">
    <property type="entry name" value="ClassIIa_HDAC4_Gln-rich-N"/>
    <property type="match status" value="1"/>
</dbReference>
<proteinExistence type="inferred from homology"/>
<keyword evidence="13" id="KW-1185">Reference proteome</keyword>
<dbReference type="InterPro" id="IPR024643">
    <property type="entry name" value="Hist_deacetylase_Gln_rich_N"/>
</dbReference>
<keyword evidence="6" id="KW-0156">Chromatin regulator</keyword>
<keyword evidence="9" id="KW-0539">Nucleus</keyword>
<evidence type="ECO:0000256" key="7">
    <source>
        <dbReference type="ARBA" id="ARBA00023015"/>
    </source>
</evidence>
<name>A0ABV0WU43_9TELE</name>
<dbReference type="Proteomes" id="UP001444071">
    <property type="component" value="Unassembled WGS sequence"/>
</dbReference>
<keyword evidence="5" id="KW-0378">Hydrolase</keyword>
<keyword evidence="4" id="KW-0678">Repressor</keyword>
<evidence type="ECO:0000256" key="8">
    <source>
        <dbReference type="ARBA" id="ARBA00023163"/>
    </source>
</evidence>
<evidence type="ECO:0000256" key="3">
    <source>
        <dbReference type="ARBA" id="ARBA00012111"/>
    </source>
</evidence>
<evidence type="ECO:0000256" key="9">
    <source>
        <dbReference type="ARBA" id="ARBA00023242"/>
    </source>
</evidence>
<keyword evidence="8" id="KW-0804">Transcription</keyword>
<feature type="domain" description="Histone deacetylase glutamine rich N-terminal" evidence="11">
    <location>
        <begin position="88"/>
        <end position="172"/>
    </location>
</feature>
<keyword evidence="7" id="KW-0805">Transcription regulation</keyword>
<evidence type="ECO:0000256" key="1">
    <source>
        <dbReference type="ARBA" id="ARBA00004123"/>
    </source>
</evidence>